<protein>
    <submittedName>
        <fullName evidence="2">Uncharacterized protein</fullName>
    </submittedName>
</protein>
<accession>A0A7J6R1N4</accession>
<evidence type="ECO:0000313" key="3">
    <source>
        <dbReference type="Proteomes" id="UP000574390"/>
    </source>
</evidence>
<dbReference type="Proteomes" id="UP000574390">
    <property type="component" value="Unassembled WGS sequence"/>
</dbReference>
<feature type="compositionally biased region" description="Basic and acidic residues" evidence="1">
    <location>
        <begin position="187"/>
        <end position="210"/>
    </location>
</feature>
<reference evidence="2 3" key="1">
    <citation type="submission" date="2020-04" db="EMBL/GenBank/DDBJ databases">
        <title>Perkinsus olseni comparative genomics.</title>
        <authorList>
            <person name="Bogema D.R."/>
        </authorList>
    </citation>
    <scope>NUCLEOTIDE SEQUENCE [LARGE SCALE GENOMIC DNA]</scope>
    <source>
        <strain evidence="2">ATCC PRA-205</strain>
    </source>
</reference>
<gene>
    <name evidence="2" type="ORF">FOZ62_028193</name>
</gene>
<feature type="non-terminal residue" evidence="2">
    <location>
        <position position="379"/>
    </location>
</feature>
<organism evidence="2 3">
    <name type="scientific">Perkinsus olseni</name>
    <name type="common">Perkinsus atlanticus</name>
    <dbReference type="NCBI Taxonomy" id="32597"/>
    <lineage>
        <taxon>Eukaryota</taxon>
        <taxon>Sar</taxon>
        <taxon>Alveolata</taxon>
        <taxon>Perkinsozoa</taxon>
        <taxon>Perkinsea</taxon>
        <taxon>Perkinsida</taxon>
        <taxon>Perkinsidae</taxon>
        <taxon>Perkinsus</taxon>
    </lineage>
</organism>
<dbReference type="AlphaFoldDB" id="A0A7J6R1N4"/>
<evidence type="ECO:0000313" key="2">
    <source>
        <dbReference type="EMBL" id="KAF4714635.1"/>
    </source>
</evidence>
<feature type="compositionally biased region" description="Basic and acidic residues" evidence="1">
    <location>
        <begin position="234"/>
        <end position="252"/>
    </location>
</feature>
<evidence type="ECO:0000256" key="1">
    <source>
        <dbReference type="SAM" id="MobiDB-lite"/>
    </source>
</evidence>
<comment type="caution">
    <text evidence="2">The sequence shown here is derived from an EMBL/GenBank/DDBJ whole genome shotgun (WGS) entry which is preliminary data.</text>
</comment>
<name>A0A7J6R1N4_PEROL</name>
<proteinExistence type="predicted"/>
<sequence length="379" mass="42743">LNSMRVMSEQIHNIQRLISLVKRDFWEKAPDAAKEMLLKVEGLLTDGLIQEVGTVVEKLWPLRQLSDFLQTDTTSYFDGVVRMHEVYTQLKTNELLVADSVHWIDERPNKGEAGIFQDCLLSYRGEELAAEAGFKKSSGEVVSRPNRKRVAEAALNGATVASANKRRKPDDYSDCSSGQEEEEDENEYAHSEGSDDVKSHDGIEGDHSDNCVDEDDATRSQSSLDDSGSLCHDPTVRKTAVEAEPEQLDKRACPTAKRLRQRRPPVRRENTCEEDAMPLTRLTHSLLALFLPEGLRAQHVVHERGSMEEYACYIRLAPKKRGPSRKQIMYALYYAETNIWSKEDFAISKLQAMITGGSLVVKEEDFLAPLNRNDVEQAT</sequence>
<feature type="region of interest" description="Disordered" evidence="1">
    <location>
        <begin position="161"/>
        <end position="270"/>
    </location>
</feature>
<dbReference type="EMBL" id="JABANM010025418">
    <property type="protein sequence ID" value="KAF4714635.1"/>
    <property type="molecule type" value="Genomic_DNA"/>
</dbReference>